<protein>
    <submittedName>
        <fullName evidence="3">Uncharacterized protein</fullName>
    </submittedName>
</protein>
<dbReference type="Gene3D" id="3.40.50.1440">
    <property type="entry name" value="Tubulin/FtsZ, GTPase domain"/>
    <property type="match status" value="1"/>
</dbReference>
<evidence type="ECO:0000256" key="1">
    <source>
        <dbReference type="ARBA" id="ARBA00022741"/>
    </source>
</evidence>
<name>A0A101EKA0_9EURY</name>
<evidence type="ECO:0000313" key="3">
    <source>
        <dbReference type="EMBL" id="KUK16925.1"/>
    </source>
</evidence>
<reference evidence="4" key="1">
    <citation type="journal article" date="2015" name="MBio">
        <title>Genome-Resolved Metagenomic Analysis Reveals Roles for Candidate Phyla and Other Microbial Community Members in Biogeochemical Transformations in Oil Reservoirs.</title>
        <authorList>
            <person name="Hu P."/>
            <person name="Tom L."/>
            <person name="Singh A."/>
            <person name="Thomas B.C."/>
            <person name="Baker B.J."/>
            <person name="Piceno Y.M."/>
            <person name="Andersen G.L."/>
            <person name="Banfield J.F."/>
        </authorList>
    </citation>
    <scope>NUCLEOTIDE SEQUENCE [LARGE SCALE GENOMIC DNA]</scope>
</reference>
<dbReference type="InterPro" id="IPR008280">
    <property type="entry name" value="Tub_FtsZ_C"/>
</dbReference>
<dbReference type="SUPFAM" id="SSF55307">
    <property type="entry name" value="Tubulin C-terminal domain-like"/>
    <property type="match status" value="1"/>
</dbReference>
<dbReference type="GeneID" id="8095415"/>
<keyword evidence="1" id="KW-0547">Nucleotide-binding</keyword>
<comment type="caution">
    <text evidence="3">The sequence shown here is derived from an EMBL/GenBank/DDBJ whole genome shotgun (WGS) entry which is preliminary data.</text>
</comment>
<accession>A0A101EKA0</accession>
<proteinExistence type="predicted"/>
<gene>
    <name evidence="3" type="ORF">XD54_1782</name>
</gene>
<dbReference type="GO" id="GO:0005525">
    <property type="term" value="F:GTP binding"/>
    <property type="evidence" value="ECO:0007669"/>
    <property type="project" value="UniProtKB-KW"/>
</dbReference>
<evidence type="ECO:0000256" key="2">
    <source>
        <dbReference type="ARBA" id="ARBA00023134"/>
    </source>
</evidence>
<dbReference type="OMA" id="HWGIWER"/>
<dbReference type="AlphaFoldDB" id="A0A101EKA0"/>
<evidence type="ECO:0000313" key="4">
    <source>
        <dbReference type="Proteomes" id="UP000053911"/>
    </source>
</evidence>
<dbReference type="PATRIC" id="fig|172049.5.peg.1737"/>
<dbReference type="RefSeq" id="WP_015848715.1">
    <property type="nucleotide sequence ID" value="NZ_LGFD01000047.1"/>
</dbReference>
<dbReference type="Proteomes" id="UP000053911">
    <property type="component" value="Unassembled WGS sequence"/>
</dbReference>
<dbReference type="InterPro" id="IPR036525">
    <property type="entry name" value="Tubulin/FtsZ_GTPase_sf"/>
</dbReference>
<keyword evidence="2" id="KW-0342">GTP-binding</keyword>
<organism evidence="3 4">
    <name type="scientific">Thermococcus sibiricus</name>
    <dbReference type="NCBI Taxonomy" id="172049"/>
    <lineage>
        <taxon>Archaea</taxon>
        <taxon>Methanobacteriati</taxon>
        <taxon>Methanobacteriota</taxon>
        <taxon>Thermococci</taxon>
        <taxon>Thermococcales</taxon>
        <taxon>Thermococcaceae</taxon>
        <taxon>Thermococcus</taxon>
    </lineage>
</organism>
<sequence>MPSFPHIFIGIGSNGNRVVQNINIEKISKLSINPSYYLLGKFPFRQKLRDLFQKVPNDAILWVVFENKPINLEILSVLLEYLPENPLKLAYVLSPEKELIHDQKPPWAQEFDTVFYDSLWESLHDYRDASLEMAFQMATQNIGTMFTRLHYYLENQMLVNVDYADFFNMVRGNNIGILRLLSKVNFEWHWGVWDKGLINILVGENVPLSDAHRILSNFQKFLKEKDIIWGIKMEEGLNDHIEILSLLVKRW</sequence>
<dbReference type="EMBL" id="LGFD01000047">
    <property type="protein sequence ID" value="KUK16925.1"/>
    <property type="molecule type" value="Genomic_DNA"/>
</dbReference>